<dbReference type="InterPro" id="IPR036890">
    <property type="entry name" value="HATPase_C_sf"/>
</dbReference>
<evidence type="ECO:0000259" key="15">
    <source>
        <dbReference type="PROSITE" id="PS50109"/>
    </source>
</evidence>
<organism evidence="17 18">
    <name type="scientific">Desulfonema magnum</name>
    <dbReference type="NCBI Taxonomy" id="45655"/>
    <lineage>
        <taxon>Bacteria</taxon>
        <taxon>Pseudomonadati</taxon>
        <taxon>Thermodesulfobacteriota</taxon>
        <taxon>Desulfobacteria</taxon>
        <taxon>Desulfobacterales</taxon>
        <taxon>Desulfococcaceae</taxon>
        <taxon>Desulfonema</taxon>
    </lineage>
</organism>
<dbReference type="CDD" id="cd00082">
    <property type="entry name" value="HisKA"/>
    <property type="match status" value="1"/>
</dbReference>
<dbReference type="Pfam" id="PF02518">
    <property type="entry name" value="HATPase_c"/>
    <property type="match status" value="1"/>
</dbReference>
<evidence type="ECO:0000256" key="2">
    <source>
        <dbReference type="ARBA" id="ARBA00004651"/>
    </source>
</evidence>
<dbReference type="InterPro" id="IPR004358">
    <property type="entry name" value="Sig_transdc_His_kin-like_C"/>
</dbReference>
<dbReference type="RefSeq" id="WP_207678692.1">
    <property type="nucleotide sequence ID" value="NZ_CP061800.1"/>
</dbReference>
<feature type="transmembrane region" description="Helical" evidence="14">
    <location>
        <begin position="270"/>
        <end position="289"/>
    </location>
</feature>
<dbReference type="PROSITE" id="PS50109">
    <property type="entry name" value="HIS_KIN"/>
    <property type="match status" value="1"/>
</dbReference>
<evidence type="ECO:0000256" key="3">
    <source>
        <dbReference type="ARBA" id="ARBA00012438"/>
    </source>
</evidence>
<dbReference type="PANTHER" id="PTHR45528">
    <property type="entry name" value="SENSOR HISTIDINE KINASE CPXA"/>
    <property type="match status" value="1"/>
</dbReference>
<dbReference type="InterPro" id="IPR003594">
    <property type="entry name" value="HATPase_dom"/>
</dbReference>
<keyword evidence="18" id="KW-1185">Reference proteome</keyword>
<dbReference type="Pfam" id="PF00672">
    <property type="entry name" value="HAMP"/>
    <property type="match status" value="1"/>
</dbReference>
<keyword evidence="12" id="KW-0902">Two-component regulatory system</keyword>
<dbReference type="EMBL" id="CP061800">
    <property type="protein sequence ID" value="QTA90527.1"/>
    <property type="molecule type" value="Genomic_DNA"/>
</dbReference>
<evidence type="ECO:0000256" key="7">
    <source>
        <dbReference type="ARBA" id="ARBA00022692"/>
    </source>
</evidence>
<dbReference type="PANTHER" id="PTHR45528:SF1">
    <property type="entry name" value="SENSOR HISTIDINE KINASE CPXA"/>
    <property type="match status" value="1"/>
</dbReference>
<evidence type="ECO:0000256" key="4">
    <source>
        <dbReference type="ARBA" id="ARBA00022475"/>
    </source>
</evidence>
<sequence>MKIRFSISLKLLVFILPLVCAPIAAVGYFSIRASADRVDHLVSREQMVQAKATANEINDIFYYCRMDLKTIASLPVLEEYHIARTFRLNAEAEFNYDNAVRLFRDFIDRTPYYFQIRYVDEQGLEQIKVRKNSVLNKFSNQSDQKFFTETRRLGPDGIYISEIVRPDFRKGFIIRWAKAIFSGQGEFIGIVVIDLDYQNILEIVKNIRIGEQGYAFLVDHSGRNITHPRFEPYTHDLKSSPDLSFKELILKMMSGASDRKLYFFEEKNRVAAFAPIPVMGWSLAVTISIDEFRKEARAIQTRVIQVVALTLIFTVICVSLISYYLLRPVRSLVTATHRIARGNLTQEIPVRTRDELGDLTRSFNRMTQNLTRIHNELVRSEKFVALGRLSAGVAHEIRNPLNAMKGAVVYLRRRRSDDLLITEYSDLIMEEIDRLNEFVNEFLYFARQSSPKPVPADLNKLVLSNQNLFEKQAEEKGICFHNRLADDLPVMQIDPHQIQQVLVNIIINAIDAMPEGGEIIFSSMLVKNEASSERVRLTIEDSGIGIPKNHLQNIFDPFFSTKETGSGLGLPLSLGIMENHGGTISISSEQGRGVLVSLEWPLANHPEC</sequence>
<dbReference type="InterPro" id="IPR003660">
    <property type="entry name" value="HAMP_dom"/>
</dbReference>
<feature type="domain" description="Histidine kinase" evidence="15">
    <location>
        <begin position="392"/>
        <end position="604"/>
    </location>
</feature>
<dbReference type="SMART" id="SM00304">
    <property type="entry name" value="HAMP"/>
    <property type="match status" value="1"/>
</dbReference>
<keyword evidence="8" id="KW-0547">Nucleotide-binding</keyword>
<dbReference type="GO" id="GO:0005524">
    <property type="term" value="F:ATP binding"/>
    <property type="evidence" value="ECO:0007669"/>
    <property type="project" value="UniProtKB-KW"/>
</dbReference>
<evidence type="ECO:0000256" key="8">
    <source>
        <dbReference type="ARBA" id="ARBA00022741"/>
    </source>
</evidence>
<name>A0A975BSB3_9BACT</name>
<evidence type="ECO:0000259" key="16">
    <source>
        <dbReference type="PROSITE" id="PS50885"/>
    </source>
</evidence>
<evidence type="ECO:0000256" key="12">
    <source>
        <dbReference type="ARBA" id="ARBA00023012"/>
    </source>
</evidence>
<evidence type="ECO:0000313" key="17">
    <source>
        <dbReference type="EMBL" id="QTA90527.1"/>
    </source>
</evidence>
<feature type="transmembrane region" description="Helical" evidence="14">
    <location>
        <begin position="301"/>
        <end position="326"/>
    </location>
</feature>
<dbReference type="InterPro" id="IPR005467">
    <property type="entry name" value="His_kinase_dom"/>
</dbReference>
<dbReference type="SMART" id="SM00387">
    <property type="entry name" value="HATPase_c"/>
    <property type="match status" value="1"/>
</dbReference>
<keyword evidence="4" id="KW-1003">Cell membrane</keyword>
<proteinExistence type="predicted"/>
<evidence type="ECO:0000256" key="11">
    <source>
        <dbReference type="ARBA" id="ARBA00022989"/>
    </source>
</evidence>
<dbReference type="SUPFAM" id="SSF158472">
    <property type="entry name" value="HAMP domain-like"/>
    <property type="match status" value="1"/>
</dbReference>
<dbReference type="InterPro" id="IPR050398">
    <property type="entry name" value="HssS/ArlS-like"/>
</dbReference>
<comment type="subcellular location">
    <subcellularLocation>
        <location evidence="2">Cell membrane</location>
        <topology evidence="2">Multi-pass membrane protein</topology>
    </subcellularLocation>
</comment>
<gene>
    <name evidence="17" type="ORF">dnm_065880</name>
</gene>
<dbReference type="Gene3D" id="1.10.287.130">
    <property type="match status" value="1"/>
</dbReference>
<dbReference type="Proteomes" id="UP000663722">
    <property type="component" value="Chromosome"/>
</dbReference>
<dbReference type="InterPro" id="IPR003661">
    <property type="entry name" value="HisK_dim/P_dom"/>
</dbReference>
<dbReference type="Gene3D" id="3.30.565.10">
    <property type="entry name" value="Histidine kinase-like ATPase, C-terminal domain"/>
    <property type="match status" value="1"/>
</dbReference>
<evidence type="ECO:0000256" key="14">
    <source>
        <dbReference type="SAM" id="Phobius"/>
    </source>
</evidence>
<evidence type="ECO:0000256" key="9">
    <source>
        <dbReference type="ARBA" id="ARBA00022777"/>
    </source>
</evidence>
<evidence type="ECO:0000256" key="10">
    <source>
        <dbReference type="ARBA" id="ARBA00022840"/>
    </source>
</evidence>
<keyword evidence="9 17" id="KW-0418">Kinase</keyword>
<protein>
    <recommendedName>
        <fullName evidence="3">histidine kinase</fullName>
        <ecNumber evidence="3">2.7.13.3</ecNumber>
    </recommendedName>
</protein>
<dbReference type="KEGG" id="dmm:dnm_065880"/>
<evidence type="ECO:0000256" key="5">
    <source>
        <dbReference type="ARBA" id="ARBA00022553"/>
    </source>
</evidence>
<dbReference type="SUPFAM" id="SSF103190">
    <property type="entry name" value="Sensory domain-like"/>
    <property type="match status" value="1"/>
</dbReference>
<dbReference type="SUPFAM" id="SSF47384">
    <property type="entry name" value="Homodimeric domain of signal transducing histidine kinase"/>
    <property type="match status" value="1"/>
</dbReference>
<dbReference type="Pfam" id="PF00512">
    <property type="entry name" value="HisKA"/>
    <property type="match status" value="1"/>
</dbReference>
<dbReference type="InterPro" id="IPR029151">
    <property type="entry name" value="Sensor-like_sf"/>
</dbReference>
<keyword evidence="13 14" id="KW-0472">Membrane</keyword>
<evidence type="ECO:0000313" key="18">
    <source>
        <dbReference type="Proteomes" id="UP000663722"/>
    </source>
</evidence>
<dbReference type="AlphaFoldDB" id="A0A975BSB3"/>
<evidence type="ECO:0000256" key="1">
    <source>
        <dbReference type="ARBA" id="ARBA00000085"/>
    </source>
</evidence>
<dbReference type="InterPro" id="IPR033479">
    <property type="entry name" value="dCache_1"/>
</dbReference>
<dbReference type="CDD" id="cd12914">
    <property type="entry name" value="PDC1_DGC_like"/>
    <property type="match status" value="1"/>
</dbReference>
<dbReference type="EC" id="2.7.13.3" evidence="3"/>
<keyword evidence="5" id="KW-0597">Phosphoprotein</keyword>
<dbReference type="SMART" id="SM00388">
    <property type="entry name" value="HisKA"/>
    <property type="match status" value="1"/>
</dbReference>
<keyword evidence="11 14" id="KW-1133">Transmembrane helix</keyword>
<dbReference type="InterPro" id="IPR036097">
    <property type="entry name" value="HisK_dim/P_sf"/>
</dbReference>
<dbReference type="CDD" id="cd12912">
    <property type="entry name" value="PDC2_MCP_like"/>
    <property type="match status" value="1"/>
</dbReference>
<keyword evidence="7 14" id="KW-0812">Transmembrane</keyword>
<dbReference type="CDD" id="cd06225">
    <property type="entry name" value="HAMP"/>
    <property type="match status" value="1"/>
</dbReference>
<reference evidence="17" key="1">
    <citation type="journal article" date="2021" name="Microb. Physiol.">
        <title>Proteogenomic Insights into the Physiology of Marine, Sulfate-Reducing, Filamentous Desulfonema limicola and Desulfonema magnum.</title>
        <authorList>
            <person name="Schnaars V."/>
            <person name="Wohlbrand L."/>
            <person name="Scheve S."/>
            <person name="Hinrichs C."/>
            <person name="Reinhardt R."/>
            <person name="Rabus R."/>
        </authorList>
    </citation>
    <scope>NUCLEOTIDE SEQUENCE</scope>
    <source>
        <strain evidence="17">4be13</strain>
    </source>
</reference>
<dbReference type="PRINTS" id="PR00344">
    <property type="entry name" value="BCTRLSENSOR"/>
</dbReference>
<keyword evidence="10" id="KW-0067">ATP-binding</keyword>
<dbReference type="PROSITE" id="PS50885">
    <property type="entry name" value="HAMP"/>
    <property type="match status" value="1"/>
</dbReference>
<evidence type="ECO:0000256" key="6">
    <source>
        <dbReference type="ARBA" id="ARBA00022679"/>
    </source>
</evidence>
<feature type="domain" description="HAMP" evidence="16">
    <location>
        <begin position="323"/>
        <end position="375"/>
    </location>
</feature>
<dbReference type="Gene3D" id="3.30.450.20">
    <property type="entry name" value="PAS domain"/>
    <property type="match status" value="1"/>
</dbReference>
<evidence type="ECO:0000256" key="13">
    <source>
        <dbReference type="ARBA" id="ARBA00023136"/>
    </source>
</evidence>
<dbReference type="Gene3D" id="6.10.340.10">
    <property type="match status" value="1"/>
</dbReference>
<dbReference type="SUPFAM" id="SSF55874">
    <property type="entry name" value="ATPase domain of HSP90 chaperone/DNA topoisomerase II/histidine kinase"/>
    <property type="match status" value="1"/>
</dbReference>
<dbReference type="GO" id="GO:0000155">
    <property type="term" value="F:phosphorelay sensor kinase activity"/>
    <property type="evidence" value="ECO:0007669"/>
    <property type="project" value="InterPro"/>
</dbReference>
<dbReference type="GO" id="GO:0005886">
    <property type="term" value="C:plasma membrane"/>
    <property type="evidence" value="ECO:0007669"/>
    <property type="project" value="UniProtKB-SubCell"/>
</dbReference>
<dbReference type="Pfam" id="PF02743">
    <property type="entry name" value="dCache_1"/>
    <property type="match status" value="1"/>
</dbReference>
<accession>A0A975BSB3</accession>
<keyword evidence="6" id="KW-0808">Transferase</keyword>
<comment type="catalytic activity">
    <reaction evidence="1">
        <text>ATP + protein L-histidine = ADP + protein N-phospho-L-histidine.</text>
        <dbReference type="EC" id="2.7.13.3"/>
    </reaction>
</comment>